<keyword evidence="3" id="KW-1185">Reference proteome</keyword>
<accession>V5SIG8</accession>
<dbReference type="PATRIC" id="fig|1029756.8.peg.2772"/>
<gene>
    <name evidence="2" type="ORF">W911_13315</name>
</gene>
<dbReference type="KEGG" id="hni:W911_13315"/>
<reference evidence="2 3" key="1">
    <citation type="journal article" date="2014" name="Genome Announc.">
        <title>Complete Genome Sequence of Hyphomicrobium nitrativorans Strain NL23, a Denitrifying Bacterium Isolated from Biofilm of a Methanol-Fed Denitrification System Treating Seawater at the Montreal Biodome.</title>
        <authorList>
            <person name="Martineau C."/>
            <person name="Villeneuve C."/>
            <person name="Mauffrey F."/>
            <person name="Villemur R."/>
        </authorList>
    </citation>
    <scope>NUCLEOTIDE SEQUENCE [LARGE SCALE GENOMIC DNA]</scope>
    <source>
        <strain evidence="2">NL23</strain>
    </source>
</reference>
<dbReference type="STRING" id="1029756.W911_13315"/>
<sequence length="66" mass="7604">MLRRSIAADHPRHTPTAQQFGSKATRRLCAAPAERQRGASARANRRVSQNNREFMFEPLPEETDRR</sequence>
<dbReference type="HOGENOM" id="CLU_2825296_0_0_5"/>
<protein>
    <submittedName>
        <fullName evidence="2">Uncharacterized protein</fullName>
    </submittedName>
</protein>
<dbReference type="Proteomes" id="UP000018542">
    <property type="component" value="Chromosome"/>
</dbReference>
<evidence type="ECO:0000313" key="2">
    <source>
        <dbReference type="EMBL" id="AHB50287.1"/>
    </source>
</evidence>
<organism evidence="2 3">
    <name type="scientific">Hyphomicrobium nitrativorans NL23</name>
    <dbReference type="NCBI Taxonomy" id="1029756"/>
    <lineage>
        <taxon>Bacteria</taxon>
        <taxon>Pseudomonadati</taxon>
        <taxon>Pseudomonadota</taxon>
        <taxon>Alphaproteobacteria</taxon>
        <taxon>Hyphomicrobiales</taxon>
        <taxon>Hyphomicrobiaceae</taxon>
        <taxon>Hyphomicrobium</taxon>
    </lineage>
</organism>
<proteinExistence type="predicted"/>
<name>V5SIG8_9HYPH</name>
<feature type="region of interest" description="Disordered" evidence="1">
    <location>
        <begin position="1"/>
        <end position="66"/>
    </location>
</feature>
<dbReference type="EMBL" id="CP006912">
    <property type="protein sequence ID" value="AHB50287.1"/>
    <property type="molecule type" value="Genomic_DNA"/>
</dbReference>
<evidence type="ECO:0000256" key="1">
    <source>
        <dbReference type="SAM" id="MobiDB-lite"/>
    </source>
</evidence>
<feature type="compositionally biased region" description="Basic and acidic residues" evidence="1">
    <location>
        <begin position="1"/>
        <end position="12"/>
    </location>
</feature>
<dbReference type="AlphaFoldDB" id="V5SIG8"/>
<evidence type="ECO:0000313" key="3">
    <source>
        <dbReference type="Proteomes" id="UP000018542"/>
    </source>
</evidence>